<reference evidence="1" key="1">
    <citation type="submission" date="2018-02" db="EMBL/GenBank/DDBJ databases">
        <title>Rhizophora mucronata_Transcriptome.</title>
        <authorList>
            <person name="Meera S.P."/>
            <person name="Sreeshan A."/>
            <person name="Augustine A."/>
        </authorList>
    </citation>
    <scope>NUCLEOTIDE SEQUENCE</scope>
    <source>
        <tissue evidence="1">Leaf</tissue>
    </source>
</reference>
<dbReference type="AlphaFoldDB" id="A0A2P2PR82"/>
<evidence type="ECO:0000313" key="1">
    <source>
        <dbReference type="EMBL" id="MBX57238.1"/>
    </source>
</evidence>
<accession>A0A2P2PR82</accession>
<dbReference type="EMBL" id="GGEC01076754">
    <property type="protein sequence ID" value="MBX57238.1"/>
    <property type="molecule type" value="Transcribed_RNA"/>
</dbReference>
<sequence>MDWRETFGEGDCAAGSAEGRIEGLFDAYWLGCYWRGQQQGGVFFEC</sequence>
<protein>
    <submittedName>
        <fullName evidence="1">Uncharacterized protein</fullName>
    </submittedName>
</protein>
<organism evidence="1">
    <name type="scientific">Rhizophora mucronata</name>
    <name type="common">Asiatic mangrove</name>
    <dbReference type="NCBI Taxonomy" id="61149"/>
    <lineage>
        <taxon>Eukaryota</taxon>
        <taxon>Viridiplantae</taxon>
        <taxon>Streptophyta</taxon>
        <taxon>Embryophyta</taxon>
        <taxon>Tracheophyta</taxon>
        <taxon>Spermatophyta</taxon>
        <taxon>Magnoliopsida</taxon>
        <taxon>eudicotyledons</taxon>
        <taxon>Gunneridae</taxon>
        <taxon>Pentapetalae</taxon>
        <taxon>rosids</taxon>
        <taxon>fabids</taxon>
        <taxon>Malpighiales</taxon>
        <taxon>Rhizophoraceae</taxon>
        <taxon>Rhizophora</taxon>
    </lineage>
</organism>
<name>A0A2P2PR82_RHIMU</name>
<proteinExistence type="predicted"/>